<keyword evidence="6" id="KW-0175">Coiled coil</keyword>
<feature type="coiled-coil region" evidence="6">
    <location>
        <begin position="221"/>
        <end position="266"/>
    </location>
</feature>
<evidence type="ECO:0000256" key="3">
    <source>
        <dbReference type="ARBA" id="ARBA00023015"/>
    </source>
</evidence>
<accession>A0A5N3ZZ89</accession>
<name>A0A5N3ZZ89_PHOPY</name>
<dbReference type="PANTHER" id="PTHR23098">
    <property type="entry name" value="AGAP001331-PA-RELATED"/>
    <property type="match status" value="1"/>
</dbReference>
<dbReference type="InterPro" id="IPR028002">
    <property type="entry name" value="Myb_DNA-bind_5"/>
</dbReference>
<evidence type="ECO:0000256" key="4">
    <source>
        <dbReference type="ARBA" id="ARBA00023163"/>
    </source>
</evidence>
<dbReference type="Proteomes" id="UP000327044">
    <property type="component" value="Unassembled WGS sequence"/>
</dbReference>
<proteinExistence type="predicted"/>
<dbReference type="EMBL" id="VVIM01001386">
    <property type="protein sequence ID" value="KAB0790385.1"/>
    <property type="molecule type" value="Genomic_DNA"/>
</dbReference>
<evidence type="ECO:0000256" key="5">
    <source>
        <dbReference type="ARBA" id="ARBA00025466"/>
    </source>
</evidence>
<keyword evidence="4" id="KW-0804">Transcription</keyword>
<keyword evidence="3" id="KW-0805">Transcription regulation</keyword>
<protein>
    <recommendedName>
        <fullName evidence="2">Regulatory protein zeste</fullName>
    </recommendedName>
</protein>
<dbReference type="AlphaFoldDB" id="A0A5N3ZZ89"/>
<comment type="function">
    <text evidence="5">Involved in transvection phenomena (= synapsis-dependent gene expression), where the synaptic pairing of chromosomes carrying genes with which zeste interacts influences the expression of these genes. Zeste binds to DNA and stimulates transcription from a nearby promoter.</text>
</comment>
<reference evidence="8 9" key="1">
    <citation type="journal article" date="2018" name="Elife">
        <title>Firefly genomes illuminate parallel origins of bioluminescence in beetles.</title>
        <authorList>
            <person name="Fallon T.R."/>
            <person name="Lower S.E."/>
            <person name="Chang C.H."/>
            <person name="Bessho-Uehara M."/>
            <person name="Martin G.J."/>
            <person name="Bewick A.J."/>
            <person name="Behringer M."/>
            <person name="Debat H.J."/>
            <person name="Wong I."/>
            <person name="Day J.C."/>
            <person name="Suvorov A."/>
            <person name="Silva C.J."/>
            <person name="Stanger-Hall K.F."/>
            <person name="Hall D.W."/>
            <person name="Schmitz R.J."/>
            <person name="Nelson D.R."/>
            <person name="Lewis S.M."/>
            <person name="Shigenobu S."/>
            <person name="Bybee S.M."/>
            <person name="Larracuente A.M."/>
            <person name="Oba Y."/>
            <person name="Weng J.K."/>
        </authorList>
    </citation>
    <scope>NUCLEOTIDE SEQUENCE [LARGE SCALE GENOMIC DNA]</scope>
    <source>
        <strain evidence="8">1611_PpyrPB1</strain>
        <tissue evidence="8">Whole body</tissue>
    </source>
</reference>
<evidence type="ECO:0000256" key="6">
    <source>
        <dbReference type="SAM" id="Coils"/>
    </source>
</evidence>
<evidence type="ECO:0000313" key="9">
    <source>
        <dbReference type="Proteomes" id="UP000327044"/>
    </source>
</evidence>
<evidence type="ECO:0000313" key="8">
    <source>
        <dbReference type="EMBL" id="KAB0790385.1"/>
    </source>
</evidence>
<dbReference type="GO" id="GO:0005634">
    <property type="term" value="C:nucleus"/>
    <property type="evidence" value="ECO:0007669"/>
    <property type="project" value="TreeGrafter"/>
</dbReference>
<evidence type="ECO:0000256" key="1">
    <source>
        <dbReference type="ARBA" id="ARBA00011764"/>
    </source>
</evidence>
<keyword evidence="9" id="KW-1185">Reference proteome</keyword>
<comment type="subunit">
    <text evidence="1">Self-associates forming complexes of several hundred monomers.</text>
</comment>
<dbReference type="InParanoid" id="A0A5N3ZZ89"/>
<organism evidence="8 9">
    <name type="scientific">Photinus pyralis</name>
    <name type="common">Common eastern firefly</name>
    <name type="synonym">Lampyris pyralis</name>
    <dbReference type="NCBI Taxonomy" id="7054"/>
    <lineage>
        <taxon>Eukaryota</taxon>
        <taxon>Metazoa</taxon>
        <taxon>Ecdysozoa</taxon>
        <taxon>Arthropoda</taxon>
        <taxon>Hexapoda</taxon>
        <taxon>Insecta</taxon>
        <taxon>Pterygota</taxon>
        <taxon>Neoptera</taxon>
        <taxon>Endopterygota</taxon>
        <taxon>Coleoptera</taxon>
        <taxon>Polyphaga</taxon>
        <taxon>Elateriformia</taxon>
        <taxon>Elateroidea</taxon>
        <taxon>Lampyridae</taxon>
        <taxon>Lampyrinae</taxon>
        <taxon>Photinus</taxon>
    </lineage>
</organism>
<gene>
    <name evidence="8" type="ORF">PPYR_15249</name>
</gene>
<dbReference type="PANTHER" id="PTHR23098:SF23">
    <property type="entry name" value="MYB-RELATED TRANSCRIPTION FACTOR, PARTNER OF PROFILIN-LIKE ISOFORM X2-RELATED"/>
    <property type="match status" value="1"/>
</dbReference>
<dbReference type="Pfam" id="PF13873">
    <property type="entry name" value="Myb_DNA-bind_5"/>
    <property type="match status" value="1"/>
</dbReference>
<sequence length="269" mass="31202">MATKRQRTINFSEKEVRLLTDICLKYSSILENKKTDAVTWKEKNTTWEQITAEFNSQNESSNYRDTKNLRLKYDCLKREIKAKKAKNKLEIYKTGGGKPEGTPYTDYEEKILDVITLSLEGLPCRHDSDNALIIDNGIDMVETLPFTAISNLENIPFDIPLSEIDIAAPVARELETSIIPSTSKKWTSGKKKRLQPQERQYFNKKYEQITNNRTTLITLQTENAEWEKQLLLSKIKFAEEEYMLKMKLLKLNIRKAEINLLQAEKGTLE</sequence>
<comment type="caution">
    <text evidence="8">The sequence shown here is derived from an EMBL/GenBank/DDBJ whole genome shotgun (WGS) entry which is preliminary data.</text>
</comment>
<evidence type="ECO:0000256" key="2">
    <source>
        <dbReference type="ARBA" id="ARBA00016807"/>
    </source>
</evidence>
<feature type="domain" description="Myb/SANT-like DNA-binding" evidence="7">
    <location>
        <begin position="7"/>
        <end position="85"/>
    </location>
</feature>
<evidence type="ECO:0000259" key="7">
    <source>
        <dbReference type="Pfam" id="PF13873"/>
    </source>
</evidence>